<dbReference type="InterPro" id="IPR013693">
    <property type="entry name" value="SpoIID/LytB_N"/>
</dbReference>
<protein>
    <submittedName>
        <fullName evidence="4">Stage II sporulation protein D</fullName>
    </submittedName>
</protein>
<evidence type="ECO:0000259" key="3">
    <source>
        <dbReference type="Pfam" id="PF08486"/>
    </source>
</evidence>
<dbReference type="NCBIfam" id="TIGR02669">
    <property type="entry name" value="SpoIID_LytB"/>
    <property type="match status" value="1"/>
</dbReference>
<sequence length="353" mass="39133">MKSLQGLLIIIVGFFVVLIGLPSLLVLPFASPPSSTTQQNEQSPPQEKSAQENVKDTTESIQVAVYRSEKETIDTLPLEQYLVGVVAAEMPADFEMEALKAQALAARTYTVKQLLAEEVIGVPEGADMTDTVMHQVYYDDAQLRNNWGAAYDEKHQKIQQAVNSTQGQILTFDDAPITASFFSTSNGYTENSEDYWANAFPYLRSVESPWDTESPKFKEVNRIPIEEFEAKLNVALPGDGTVGTIVSRTDGKRVAEVNINGKVMSGRDVREQLNLRSTDFEWRRVGQDIELSTKGYGHGVGMSQYGANGMAEVGKTYKDIVTYYYHDIDVTTMAPFVAQMKAEHKLVDSSTAK</sequence>
<feature type="transmembrane region" description="Helical" evidence="2">
    <location>
        <begin position="7"/>
        <end position="30"/>
    </location>
</feature>
<dbReference type="GO" id="GO:0030288">
    <property type="term" value="C:outer membrane-bounded periplasmic space"/>
    <property type="evidence" value="ECO:0007669"/>
    <property type="project" value="TreeGrafter"/>
</dbReference>
<organism evidence="4 5">
    <name type="scientific">Aureibacillus halotolerans</name>
    <dbReference type="NCBI Taxonomy" id="1508390"/>
    <lineage>
        <taxon>Bacteria</taxon>
        <taxon>Bacillati</taxon>
        <taxon>Bacillota</taxon>
        <taxon>Bacilli</taxon>
        <taxon>Bacillales</taxon>
        <taxon>Bacillaceae</taxon>
        <taxon>Aureibacillus</taxon>
    </lineage>
</organism>
<feature type="compositionally biased region" description="Polar residues" evidence="1">
    <location>
        <begin position="32"/>
        <end position="48"/>
    </location>
</feature>
<dbReference type="AlphaFoldDB" id="A0A4R6U0I6"/>
<dbReference type="EMBL" id="SNYJ01000009">
    <property type="protein sequence ID" value="TDQ38722.1"/>
    <property type="molecule type" value="Genomic_DNA"/>
</dbReference>
<keyword evidence="2" id="KW-1133">Transmembrane helix</keyword>
<dbReference type="OrthoDB" id="9794671at2"/>
<proteinExistence type="predicted"/>
<gene>
    <name evidence="4" type="ORF">EV213_10991</name>
</gene>
<feature type="region of interest" description="Disordered" evidence="1">
    <location>
        <begin position="32"/>
        <end position="56"/>
    </location>
</feature>
<reference evidence="4 5" key="1">
    <citation type="submission" date="2019-03" db="EMBL/GenBank/DDBJ databases">
        <title>Genomic Encyclopedia of Type Strains, Phase IV (KMG-IV): sequencing the most valuable type-strain genomes for metagenomic binning, comparative biology and taxonomic classification.</title>
        <authorList>
            <person name="Goeker M."/>
        </authorList>
    </citation>
    <scope>NUCLEOTIDE SEQUENCE [LARGE SCALE GENOMIC DNA]</scope>
    <source>
        <strain evidence="4 5">DSM 28697</strain>
    </source>
</reference>
<dbReference type="InterPro" id="IPR051922">
    <property type="entry name" value="Bact_Sporulation_Assoc"/>
</dbReference>
<dbReference type="Proteomes" id="UP000295632">
    <property type="component" value="Unassembled WGS sequence"/>
</dbReference>
<dbReference type="Pfam" id="PF08486">
    <property type="entry name" value="SpoIID"/>
    <property type="match status" value="1"/>
</dbReference>
<evidence type="ECO:0000256" key="1">
    <source>
        <dbReference type="SAM" id="MobiDB-lite"/>
    </source>
</evidence>
<keyword evidence="5" id="KW-1185">Reference proteome</keyword>
<dbReference type="InterPro" id="IPR013486">
    <property type="entry name" value="SpoIID/LytB"/>
</dbReference>
<keyword evidence="2" id="KW-0812">Transmembrane</keyword>
<accession>A0A4R6U0I6</accession>
<name>A0A4R6U0I6_9BACI</name>
<dbReference type="RefSeq" id="WP_133580773.1">
    <property type="nucleotide sequence ID" value="NZ_SNYJ01000009.1"/>
</dbReference>
<evidence type="ECO:0000313" key="5">
    <source>
        <dbReference type="Proteomes" id="UP000295632"/>
    </source>
</evidence>
<keyword evidence="2" id="KW-0472">Membrane</keyword>
<evidence type="ECO:0000256" key="2">
    <source>
        <dbReference type="SAM" id="Phobius"/>
    </source>
</evidence>
<comment type="caution">
    <text evidence="4">The sequence shown here is derived from an EMBL/GenBank/DDBJ whole genome shotgun (WGS) entry which is preliminary data.</text>
</comment>
<dbReference type="PANTHER" id="PTHR30032:SF4">
    <property type="entry name" value="AMIDASE ENHANCER"/>
    <property type="match status" value="1"/>
</dbReference>
<dbReference type="GO" id="GO:0030435">
    <property type="term" value="P:sporulation resulting in formation of a cellular spore"/>
    <property type="evidence" value="ECO:0007669"/>
    <property type="project" value="InterPro"/>
</dbReference>
<feature type="domain" description="Sporulation stage II protein D amidase enhancer LytB N-terminal" evidence="3">
    <location>
        <begin position="67"/>
        <end position="172"/>
    </location>
</feature>
<evidence type="ECO:0000313" key="4">
    <source>
        <dbReference type="EMBL" id="TDQ38722.1"/>
    </source>
</evidence>
<dbReference type="InterPro" id="IPR014225">
    <property type="entry name" value="Spore_II_D_firmicutes"/>
</dbReference>
<dbReference type="NCBIfam" id="TIGR02870">
    <property type="entry name" value="spore_II_D"/>
    <property type="match status" value="1"/>
</dbReference>
<dbReference type="PANTHER" id="PTHR30032">
    <property type="entry name" value="N-ACETYLMURAMOYL-L-ALANINE AMIDASE-RELATED"/>
    <property type="match status" value="1"/>
</dbReference>